<proteinExistence type="predicted"/>
<accession>A0A0E9XUX6</accession>
<reference evidence="1" key="1">
    <citation type="submission" date="2014-11" db="EMBL/GenBank/DDBJ databases">
        <authorList>
            <person name="Amaro Gonzalez C."/>
        </authorList>
    </citation>
    <scope>NUCLEOTIDE SEQUENCE</scope>
</reference>
<protein>
    <submittedName>
        <fullName evidence="1">Uncharacterized protein</fullName>
    </submittedName>
</protein>
<organism evidence="1">
    <name type="scientific">Anguilla anguilla</name>
    <name type="common">European freshwater eel</name>
    <name type="synonym">Muraena anguilla</name>
    <dbReference type="NCBI Taxonomy" id="7936"/>
    <lineage>
        <taxon>Eukaryota</taxon>
        <taxon>Metazoa</taxon>
        <taxon>Chordata</taxon>
        <taxon>Craniata</taxon>
        <taxon>Vertebrata</taxon>
        <taxon>Euteleostomi</taxon>
        <taxon>Actinopterygii</taxon>
        <taxon>Neopterygii</taxon>
        <taxon>Teleostei</taxon>
        <taxon>Anguilliformes</taxon>
        <taxon>Anguillidae</taxon>
        <taxon>Anguilla</taxon>
    </lineage>
</organism>
<sequence length="65" mass="7244">MNSKQRVQSQKLIQEQCLGMECIASVAMPGCVYATTTTTTDHDPIGNVTCQQQHWSNKAEKAQFK</sequence>
<dbReference type="EMBL" id="GBXM01003089">
    <property type="protein sequence ID" value="JAI05489.1"/>
    <property type="molecule type" value="Transcribed_RNA"/>
</dbReference>
<name>A0A0E9XUX6_ANGAN</name>
<reference evidence="1" key="2">
    <citation type="journal article" date="2015" name="Fish Shellfish Immunol.">
        <title>Early steps in the European eel (Anguilla anguilla)-Vibrio vulnificus interaction in the gills: Role of the RtxA13 toxin.</title>
        <authorList>
            <person name="Callol A."/>
            <person name="Pajuelo D."/>
            <person name="Ebbesson L."/>
            <person name="Teles M."/>
            <person name="MacKenzie S."/>
            <person name="Amaro C."/>
        </authorList>
    </citation>
    <scope>NUCLEOTIDE SEQUENCE</scope>
</reference>
<dbReference type="AlphaFoldDB" id="A0A0E9XUX6"/>
<evidence type="ECO:0000313" key="1">
    <source>
        <dbReference type="EMBL" id="JAI05489.1"/>
    </source>
</evidence>